<dbReference type="EMBL" id="JBHLUK010000065">
    <property type="protein sequence ID" value="MFC0424056.1"/>
    <property type="molecule type" value="Genomic_DNA"/>
</dbReference>
<keyword evidence="1" id="KW-0812">Transmembrane</keyword>
<keyword evidence="4" id="KW-1185">Reference proteome</keyword>
<comment type="caution">
    <text evidence="3">The sequence shown here is derived from an EMBL/GenBank/DDBJ whole genome shotgun (WGS) entry which is preliminary data.</text>
</comment>
<dbReference type="Proteomes" id="UP001589855">
    <property type="component" value="Unassembled WGS sequence"/>
</dbReference>
<gene>
    <name evidence="3" type="ORF">ACFFGS_07995</name>
</gene>
<keyword evidence="1" id="KW-0472">Membrane</keyword>
<dbReference type="PANTHER" id="PTHR37806">
    <property type="entry name" value="LMO0724 PROTEIN"/>
    <property type="match status" value="1"/>
</dbReference>
<keyword evidence="1" id="KW-1133">Transmembrane helix</keyword>
<dbReference type="InterPro" id="IPR039563">
    <property type="entry name" value="Peptidase_C39_single_dom"/>
</dbReference>
<feature type="transmembrane region" description="Helical" evidence="1">
    <location>
        <begin position="12"/>
        <end position="33"/>
    </location>
</feature>
<reference evidence="3 4" key="1">
    <citation type="submission" date="2024-09" db="EMBL/GenBank/DDBJ databases">
        <authorList>
            <person name="Sun Q."/>
            <person name="Mori K."/>
        </authorList>
    </citation>
    <scope>NUCLEOTIDE SEQUENCE [LARGE SCALE GENOMIC DNA]</scope>
    <source>
        <strain evidence="3 4">TBRC 4575</strain>
    </source>
</reference>
<dbReference type="InterPro" id="IPR016997">
    <property type="entry name" value="UCP032442"/>
</dbReference>
<accession>A0ABV6K3L4</accession>
<evidence type="ECO:0000256" key="1">
    <source>
        <dbReference type="SAM" id="Phobius"/>
    </source>
</evidence>
<organism evidence="3 4">
    <name type="scientific">Lactiplantibacillus plajomi</name>
    <dbReference type="NCBI Taxonomy" id="1457217"/>
    <lineage>
        <taxon>Bacteria</taxon>
        <taxon>Bacillati</taxon>
        <taxon>Bacillota</taxon>
        <taxon>Bacilli</taxon>
        <taxon>Lactobacillales</taxon>
        <taxon>Lactobacillaceae</taxon>
        <taxon>Lactiplantibacillus</taxon>
    </lineage>
</organism>
<dbReference type="PANTHER" id="PTHR37806:SF1">
    <property type="entry name" value="PEPTIDASE C39-LIKE DOMAIN-CONTAINING PROTEIN"/>
    <property type="match status" value="1"/>
</dbReference>
<dbReference type="Pfam" id="PF13529">
    <property type="entry name" value="Peptidase_C39_2"/>
    <property type="match status" value="1"/>
</dbReference>
<dbReference type="CDD" id="cd02549">
    <property type="entry name" value="Peptidase_C39A"/>
    <property type="match status" value="1"/>
</dbReference>
<evidence type="ECO:0000313" key="3">
    <source>
        <dbReference type="EMBL" id="MFC0424056.1"/>
    </source>
</evidence>
<dbReference type="Gene3D" id="3.90.70.10">
    <property type="entry name" value="Cysteine proteinases"/>
    <property type="match status" value="1"/>
</dbReference>
<evidence type="ECO:0000259" key="2">
    <source>
        <dbReference type="Pfam" id="PF13529"/>
    </source>
</evidence>
<protein>
    <submittedName>
        <fullName evidence="3">C39 family peptidase</fullName>
    </submittedName>
</protein>
<dbReference type="PIRSF" id="PIRSF032442">
    <property type="entry name" value="UCP032442"/>
    <property type="match status" value="1"/>
</dbReference>
<feature type="domain" description="Peptidase C39-like" evidence="2">
    <location>
        <begin position="76"/>
        <end position="238"/>
    </location>
</feature>
<sequence length="271" mass="29995">MPKQHKRSLRGRIRLSLVIIVAVVLMVMGVSAIRDADWIDASFSWAQRDKTAKKGRASKSATKNKQTTPAVNRVLLDVPLVNQMTAPRLYNGCEITSLTMMMNYYGINVSKNTLADRLTSVPLTYDNGQRGNPNVGFVGDVTGANPGLGVYHTPIYKVAKTETSQVKDLSGASFKQVVKQLEAGRPVWTVTTTSFAPVNTMETWDTPQGDVKVTYDVHSVVIVGFDRKQKKIYVNNPYGQKQQAVDWDNFVGAYNQMGQQAIVLTLNHNSK</sequence>
<dbReference type="RefSeq" id="WP_137645401.1">
    <property type="nucleotide sequence ID" value="NZ_BAABRM010000025.1"/>
</dbReference>
<evidence type="ECO:0000313" key="4">
    <source>
        <dbReference type="Proteomes" id="UP001589855"/>
    </source>
</evidence>
<dbReference type="InterPro" id="IPR039564">
    <property type="entry name" value="Peptidase_C39-like"/>
</dbReference>
<proteinExistence type="predicted"/>
<name>A0ABV6K3L4_9LACO</name>